<feature type="domain" description="HTH lysR-type" evidence="5">
    <location>
        <begin position="1"/>
        <end position="58"/>
    </location>
</feature>
<dbReference type="InterPro" id="IPR036388">
    <property type="entry name" value="WH-like_DNA-bd_sf"/>
</dbReference>
<dbReference type="SUPFAM" id="SSF46785">
    <property type="entry name" value="Winged helix' DNA-binding domain"/>
    <property type="match status" value="1"/>
</dbReference>
<name>A0AAU7XHD7_9HYPH</name>
<keyword evidence="2" id="KW-0805">Transcription regulation</keyword>
<evidence type="ECO:0000259" key="5">
    <source>
        <dbReference type="PROSITE" id="PS50931"/>
    </source>
</evidence>
<sequence>MTLEQLRIFIAVAEAEHLTRAAAVLRLTPSAVSSAIRALETRHDVRLFDRPAGRIVLTDLGRAFLDDARAVLAEARRAELRLAELAGRIAGALRIEASQTISAYWLPARIVAFRTAHPDVAVELAIGNTEAVARAVAEGTADLGFVEGEVRGEGLSVRTVARDRLMIVGSAARHTGPEAPLALEALVGRTWVLRERGSGTRSEFEAAIRRGGDPKALDVALELPSNEAVMAAVAAGAGVTAVSALAAAGAIASGRLVALDSFFAERPFQMLRNADRTPTGAATAFMALVDRYRSEAERLADADT</sequence>
<dbReference type="InterPro" id="IPR005119">
    <property type="entry name" value="LysR_subst-bd"/>
</dbReference>
<dbReference type="AlphaFoldDB" id="A0AAU7XHD7"/>
<evidence type="ECO:0000256" key="3">
    <source>
        <dbReference type="ARBA" id="ARBA00023125"/>
    </source>
</evidence>
<dbReference type="InterPro" id="IPR036390">
    <property type="entry name" value="WH_DNA-bd_sf"/>
</dbReference>
<reference evidence="6" key="1">
    <citation type="submission" date="2024-06" db="EMBL/GenBank/DDBJ databases">
        <title>Methylostella associata gen. nov., sp. nov., a novel Ancalomicrobiaceae-affiliated facultatively methylotrophic bacteria that feed on methanotrophs of the genus Methylococcus.</title>
        <authorList>
            <person name="Saltykova V."/>
            <person name="Danilova O.V."/>
            <person name="Oshkin I.Y."/>
            <person name="Belova S.E."/>
            <person name="Pimenov N.V."/>
            <person name="Dedysh S.N."/>
        </authorList>
    </citation>
    <scope>NUCLEOTIDE SEQUENCE</scope>
    <source>
        <strain evidence="6">S20</strain>
    </source>
</reference>
<dbReference type="InterPro" id="IPR000847">
    <property type="entry name" value="LysR_HTH_N"/>
</dbReference>
<proteinExistence type="inferred from homology"/>
<dbReference type="Pfam" id="PF03466">
    <property type="entry name" value="LysR_substrate"/>
    <property type="match status" value="1"/>
</dbReference>
<dbReference type="PANTHER" id="PTHR30126">
    <property type="entry name" value="HTH-TYPE TRANSCRIPTIONAL REGULATOR"/>
    <property type="match status" value="1"/>
</dbReference>
<organism evidence="6">
    <name type="scientific">Methyloraptor flagellatus</name>
    <dbReference type="NCBI Taxonomy" id="3162530"/>
    <lineage>
        <taxon>Bacteria</taxon>
        <taxon>Pseudomonadati</taxon>
        <taxon>Pseudomonadota</taxon>
        <taxon>Alphaproteobacteria</taxon>
        <taxon>Hyphomicrobiales</taxon>
        <taxon>Ancalomicrobiaceae</taxon>
        <taxon>Methyloraptor</taxon>
    </lineage>
</organism>
<keyword evidence="4" id="KW-0804">Transcription</keyword>
<dbReference type="PROSITE" id="PS50931">
    <property type="entry name" value="HTH_LYSR"/>
    <property type="match status" value="1"/>
</dbReference>
<gene>
    <name evidence="6" type="ORF">ABS361_07920</name>
</gene>
<dbReference type="EMBL" id="CP158568">
    <property type="protein sequence ID" value="XBY46144.1"/>
    <property type="molecule type" value="Genomic_DNA"/>
</dbReference>
<dbReference type="Gene3D" id="3.40.190.290">
    <property type="match status" value="1"/>
</dbReference>
<dbReference type="GO" id="GO:0003700">
    <property type="term" value="F:DNA-binding transcription factor activity"/>
    <property type="evidence" value="ECO:0007669"/>
    <property type="project" value="InterPro"/>
</dbReference>
<accession>A0AAU7XHD7</accession>
<keyword evidence="3" id="KW-0238">DNA-binding</keyword>
<evidence type="ECO:0000256" key="2">
    <source>
        <dbReference type="ARBA" id="ARBA00023015"/>
    </source>
</evidence>
<evidence type="ECO:0000256" key="4">
    <source>
        <dbReference type="ARBA" id="ARBA00023163"/>
    </source>
</evidence>
<dbReference type="SUPFAM" id="SSF53850">
    <property type="entry name" value="Periplasmic binding protein-like II"/>
    <property type="match status" value="1"/>
</dbReference>
<dbReference type="FunFam" id="1.10.10.10:FF:000001">
    <property type="entry name" value="LysR family transcriptional regulator"/>
    <property type="match status" value="1"/>
</dbReference>
<dbReference type="Pfam" id="PF00126">
    <property type="entry name" value="HTH_1"/>
    <property type="match status" value="1"/>
</dbReference>
<dbReference type="KEGG" id="mflg:ABS361_07920"/>
<dbReference type="RefSeq" id="WP_407051242.1">
    <property type="nucleotide sequence ID" value="NZ_CP158568.1"/>
</dbReference>
<evidence type="ECO:0000313" key="6">
    <source>
        <dbReference type="EMBL" id="XBY46144.1"/>
    </source>
</evidence>
<comment type="similarity">
    <text evidence="1">Belongs to the LysR transcriptional regulatory family.</text>
</comment>
<dbReference type="GO" id="GO:0000976">
    <property type="term" value="F:transcription cis-regulatory region binding"/>
    <property type="evidence" value="ECO:0007669"/>
    <property type="project" value="TreeGrafter"/>
</dbReference>
<dbReference type="PANTHER" id="PTHR30126:SF39">
    <property type="entry name" value="HTH-TYPE TRANSCRIPTIONAL REGULATOR CYSL"/>
    <property type="match status" value="1"/>
</dbReference>
<dbReference type="Gene3D" id="1.10.10.10">
    <property type="entry name" value="Winged helix-like DNA-binding domain superfamily/Winged helix DNA-binding domain"/>
    <property type="match status" value="1"/>
</dbReference>
<evidence type="ECO:0000256" key="1">
    <source>
        <dbReference type="ARBA" id="ARBA00009437"/>
    </source>
</evidence>
<protein>
    <submittedName>
        <fullName evidence="6">LysR substrate-binding domain-containing protein</fullName>
    </submittedName>
</protein>